<dbReference type="EMBL" id="MDSU01000011">
    <property type="protein sequence ID" value="OSS42712.1"/>
    <property type="molecule type" value="Genomic_DNA"/>
</dbReference>
<dbReference type="AlphaFoldDB" id="A0A1X4XYT1"/>
<evidence type="ECO:0000313" key="2">
    <source>
        <dbReference type="Proteomes" id="UP000194141"/>
    </source>
</evidence>
<accession>A0A1X4XYT1</accession>
<name>A0A1X4XYT1_9BACT</name>
<dbReference type="Proteomes" id="UP000194141">
    <property type="component" value="Unassembled WGS sequence"/>
</dbReference>
<reference evidence="1 2" key="1">
    <citation type="journal article" date="2017" name="Front. Microbiol.">
        <title>Genome Sequence of Desulfurella amilsii Strain TR1 and Comparative Genomics of Desulfurellaceae Family.</title>
        <authorList>
            <person name="Florentino A.P."/>
            <person name="Stams A.J."/>
            <person name="Sanchez-Andrea I."/>
        </authorList>
    </citation>
    <scope>NUCLEOTIDE SEQUENCE [LARGE SCALE GENOMIC DNA]</scope>
    <source>
        <strain evidence="1 2">TR1</strain>
    </source>
</reference>
<proteinExistence type="predicted"/>
<evidence type="ECO:0000313" key="1">
    <source>
        <dbReference type="EMBL" id="OSS42712.1"/>
    </source>
</evidence>
<keyword evidence="2" id="KW-1185">Reference proteome</keyword>
<comment type="caution">
    <text evidence="1">The sequence shown here is derived from an EMBL/GenBank/DDBJ whole genome shotgun (WGS) entry which is preliminary data.</text>
</comment>
<dbReference type="STRING" id="1562698.DESAMIL20_595"/>
<protein>
    <submittedName>
        <fullName evidence="1">Uncharacterized protein</fullName>
    </submittedName>
</protein>
<organism evidence="1 2">
    <name type="scientific">Desulfurella amilsii</name>
    <dbReference type="NCBI Taxonomy" id="1562698"/>
    <lineage>
        <taxon>Bacteria</taxon>
        <taxon>Pseudomonadati</taxon>
        <taxon>Campylobacterota</taxon>
        <taxon>Desulfurellia</taxon>
        <taxon>Desulfurellales</taxon>
        <taxon>Desulfurellaceae</taxon>
        <taxon>Desulfurella</taxon>
    </lineage>
</organism>
<sequence length="41" mass="4700">MATIPISMIDKIFFIPKPQEMILAQTNKSCKNKWSIAKSFV</sequence>
<gene>
    <name evidence="1" type="ORF">DESAMIL20_595</name>
</gene>